<proteinExistence type="predicted"/>
<comment type="caution">
    <text evidence="2">The sequence shown here is derived from an EMBL/GenBank/DDBJ whole genome shotgun (WGS) entry which is preliminary data.</text>
</comment>
<feature type="transmembrane region" description="Helical" evidence="1">
    <location>
        <begin position="6"/>
        <end position="26"/>
    </location>
</feature>
<keyword evidence="1" id="KW-0472">Membrane</keyword>
<evidence type="ECO:0000313" key="3">
    <source>
        <dbReference type="Proteomes" id="UP001295684"/>
    </source>
</evidence>
<evidence type="ECO:0000256" key="1">
    <source>
        <dbReference type="SAM" id="Phobius"/>
    </source>
</evidence>
<gene>
    <name evidence="2" type="ORF">ECRASSUSDP1_LOCUS17754</name>
</gene>
<dbReference type="AlphaFoldDB" id="A0AAD2D0F0"/>
<dbReference type="Proteomes" id="UP001295684">
    <property type="component" value="Unassembled WGS sequence"/>
</dbReference>
<keyword evidence="1" id="KW-1133">Transmembrane helix</keyword>
<protein>
    <submittedName>
        <fullName evidence="2">Uncharacterized protein</fullName>
    </submittedName>
</protein>
<reference evidence="2" key="1">
    <citation type="submission" date="2023-07" db="EMBL/GenBank/DDBJ databases">
        <authorList>
            <consortium name="AG Swart"/>
            <person name="Singh M."/>
            <person name="Singh A."/>
            <person name="Seah K."/>
            <person name="Emmerich C."/>
        </authorList>
    </citation>
    <scope>NUCLEOTIDE SEQUENCE</scope>
    <source>
        <strain evidence="2">DP1</strain>
    </source>
</reference>
<organism evidence="2 3">
    <name type="scientific">Euplotes crassus</name>
    <dbReference type="NCBI Taxonomy" id="5936"/>
    <lineage>
        <taxon>Eukaryota</taxon>
        <taxon>Sar</taxon>
        <taxon>Alveolata</taxon>
        <taxon>Ciliophora</taxon>
        <taxon>Intramacronucleata</taxon>
        <taxon>Spirotrichea</taxon>
        <taxon>Hypotrichia</taxon>
        <taxon>Euplotida</taxon>
        <taxon>Euplotidae</taxon>
        <taxon>Moneuplotes</taxon>
    </lineage>
</organism>
<sequence length="73" mass="8127">MALGLILGELWTVHLLGLFLNFACLLKKSWTFLGSWLRSSFFCSCLHGQSCASARGIFKVCLHLCPIALIKKL</sequence>
<evidence type="ECO:0000313" key="2">
    <source>
        <dbReference type="EMBL" id="CAI2376384.1"/>
    </source>
</evidence>
<accession>A0AAD2D0F0</accession>
<dbReference type="EMBL" id="CAMPGE010017939">
    <property type="protein sequence ID" value="CAI2376384.1"/>
    <property type="molecule type" value="Genomic_DNA"/>
</dbReference>
<keyword evidence="3" id="KW-1185">Reference proteome</keyword>
<name>A0AAD2D0F0_EUPCR</name>
<keyword evidence="1" id="KW-0812">Transmembrane</keyword>